<evidence type="ECO:0000256" key="9">
    <source>
        <dbReference type="ARBA" id="ARBA00023014"/>
    </source>
</evidence>
<dbReference type="InterPro" id="IPR007197">
    <property type="entry name" value="rSAM"/>
</dbReference>
<evidence type="ECO:0000313" key="11">
    <source>
        <dbReference type="EMBL" id="WQG89866.1"/>
    </source>
</evidence>
<dbReference type="Proteomes" id="UP001326715">
    <property type="component" value="Chromosome"/>
</dbReference>
<comment type="cofactor">
    <cofactor evidence="1">
        <name>pyridoxal 5'-phosphate</name>
        <dbReference type="ChEBI" id="CHEBI:597326"/>
    </cofactor>
</comment>
<evidence type="ECO:0000256" key="7">
    <source>
        <dbReference type="ARBA" id="ARBA00022898"/>
    </source>
</evidence>
<keyword evidence="4" id="KW-0004">4Fe-4S</keyword>
<evidence type="ECO:0000313" key="13">
    <source>
        <dbReference type="Proteomes" id="UP001326715"/>
    </source>
</evidence>
<reference evidence="11 13" key="2">
    <citation type="submission" date="2023-11" db="EMBL/GenBank/DDBJ databases">
        <title>MicrobeMod: A computational toolkit for identifying prokaryotic methylation and restriction-modification with nanopore sequencing.</title>
        <authorList>
            <person name="Crits-Christoph A."/>
            <person name="Kang S.C."/>
            <person name="Lee H."/>
            <person name="Ostrov N."/>
        </authorList>
    </citation>
    <scope>NUCLEOTIDE SEQUENCE [LARGE SCALE GENOMIC DNA]</scope>
    <source>
        <strain evidence="11 13">ATCC 23090</strain>
    </source>
</reference>
<dbReference type="STRING" id="1004.SAMN05661012_05582"/>
<comment type="cofactor">
    <cofactor evidence="2">
        <name>[4Fe-4S] cluster</name>
        <dbReference type="ChEBI" id="CHEBI:49883"/>
    </cofactor>
</comment>
<dbReference type="EMBL" id="FPIZ01000024">
    <property type="protein sequence ID" value="SFW84580.1"/>
    <property type="molecule type" value="Genomic_DNA"/>
</dbReference>
<dbReference type="GO" id="GO:0051539">
    <property type="term" value="F:4 iron, 4 sulfur cluster binding"/>
    <property type="evidence" value="ECO:0007669"/>
    <property type="project" value="UniProtKB-KW"/>
</dbReference>
<dbReference type="GO" id="GO:0046872">
    <property type="term" value="F:metal ion binding"/>
    <property type="evidence" value="ECO:0007669"/>
    <property type="project" value="UniProtKB-KW"/>
</dbReference>
<dbReference type="RefSeq" id="WP_072364749.1">
    <property type="nucleotide sequence ID" value="NZ_CBHWAX010000047.1"/>
</dbReference>
<dbReference type="SFLD" id="SFLDS00029">
    <property type="entry name" value="Radical_SAM"/>
    <property type="match status" value="1"/>
</dbReference>
<evidence type="ECO:0000313" key="10">
    <source>
        <dbReference type="EMBL" id="SFW84580.1"/>
    </source>
</evidence>
<evidence type="ECO:0000256" key="2">
    <source>
        <dbReference type="ARBA" id="ARBA00001966"/>
    </source>
</evidence>
<dbReference type="AlphaFoldDB" id="A0A1K1SK82"/>
<evidence type="ECO:0000256" key="5">
    <source>
        <dbReference type="ARBA" id="ARBA00022691"/>
    </source>
</evidence>
<evidence type="ECO:0000313" key="12">
    <source>
        <dbReference type="Proteomes" id="UP000183788"/>
    </source>
</evidence>
<protein>
    <submittedName>
        <fullName evidence="11">4Fe-4S cluster-binding domain-containing protein</fullName>
    </submittedName>
    <submittedName>
        <fullName evidence="10">KamA family protein</fullName>
    </submittedName>
</protein>
<organism evidence="10 12">
    <name type="scientific">Chitinophaga sancti</name>
    <dbReference type="NCBI Taxonomy" id="1004"/>
    <lineage>
        <taxon>Bacteria</taxon>
        <taxon>Pseudomonadati</taxon>
        <taxon>Bacteroidota</taxon>
        <taxon>Chitinophagia</taxon>
        <taxon>Chitinophagales</taxon>
        <taxon>Chitinophagaceae</taxon>
        <taxon>Chitinophaga</taxon>
    </lineage>
</organism>
<dbReference type="SFLD" id="SFLDG01070">
    <property type="entry name" value="PLP-dependent"/>
    <property type="match status" value="1"/>
</dbReference>
<keyword evidence="5" id="KW-0949">S-adenosyl-L-methionine</keyword>
<dbReference type="EMBL" id="CP140154">
    <property type="protein sequence ID" value="WQG89866.1"/>
    <property type="molecule type" value="Genomic_DNA"/>
</dbReference>
<evidence type="ECO:0000256" key="3">
    <source>
        <dbReference type="ARBA" id="ARBA00008703"/>
    </source>
</evidence>
<dbReference type="Proteomes" id="UP000183788">
    <property type="component" value="Unassembled WGS sequence"/>
</dbReference>
<dbReference type="GO" id="GO:0003824">
    <property type="term" value="F:catalytic activity"/>
    <property type="evidence" value="ECO:0007669"/>
    <property type="project" value="InterPro"/>
</dbReference>
<evidence type="ECO:0000256" key="1">
    <source>
        <dbReference type="ARBA" id="ARBA00001933"/>
    </source>
</evidence>
<comment type="similarity">
    <text evidence="3">Belongs to the radical SAM superfamily. KamA family.</text>
</comment>
<evidence type="ECO:0000256" key="6">
    <source>
        <dbReference type="ARBA" id="ARBA00022723"/>
    </source>
</evidence>
<keyword evidence="9" id="KW-0411">Iron-sulfur</keyword>
<reference evidence="10 12" key="1">
    <citation type="submission" date="2016-11" db="EMBL/GenBank/DDBJ databases">
        <authorList>
            <person name="Jaros S."/>
            <person name="Januszkiewicz K."/>
            <person name="Wedrychowicz H."/>
        </authorList>
    </citation>
    <scope>NUCLEOTIDE SEQUENCE [LARGE SCALE GENOMIC DNA]</scope>
    <source>
        <strain evidence="10 12">DSM 784</strain>
    </source>
</reference>
<keyword evidence="6" id="KW-0479">Metal-binding</keyword>
<gene>
    <name evidence="10" type="ORF">SAMN05661012_05582</name>
    <name evidence="11" type="ORF">SR876_00025</name>
</gene>
<proteinExistence type="inferred from homology"/>
<dbReference type="PANTHER" id="PTHR30538:SF0">
    <property type="entry name" value="L-LYSINE 2,3-AMINOMUTASE AQ_1632-RELATED"/>
    <property type="match status" value="1"/>
</dbReference>
<dbReference type="Gene3D" id="3.20.20.70">
    <property type="entry name" value="Aldolase class I"/>
    <property type="match status" value="1"/>
</dbReference>
<keyword evidence="13" id="KW-1185">Reference proteome</keyword>
<keyword evidence="8" id="KW-0408">Iron</keyword>
<accession>A0A1K1SK82</accession>
<name>A0A1K1SK82_9BACT</name>
<dbReference type="SUPFAM" id="SSF102114">
    <property type="entry name" value="Radical SAM enzymes"/>
    <property type="match status" value="1"/>
</dbReference>
<keyword evidence="7" id="KW-0663">Pyridoxal phosphate</keyword>
<dbReference type="InterPro" id="IPR058240">
    <property type="entry name" value="rSAM_sf"/>
</dbReference>
<dbReference type="OrthoDB" id="9768064at2"/>
<dbReference type="InterPro" id="IPR003739">
    <property type="entry name" value="Lys_aminomutase/Glu_NH3_mut"/>
</dbReference>
<evidence type="ECO:0000256" key="8">
    <source>
        <dbReference type="ARBA" id="ARBA00023004"/>
    </source>
</evidence>
<evidence type="ECO:0000256" key="4">
    <source>
        <dbReference type="ARBA" id="ARBA00022485"/>
    </source>
</evidence>
<dbReference type="InterPro" id="IPR013785">
    <property type="entry name" value="Aldolase_TIM"/>
</dbReference>
<dbReference type="PANTHER" id="PTHR30538">
    <property type="entry name" value="LYSINE 2,3-AMINOMUTASE-RELATED"/>
    <property type="match status" value="1"/>
</dbReference>
<sequence>MVPKYKSYNISALESIPHLQKMDKEIIEDVKIVGEIYPFKTNNYVLDNLIDWERGIDDPIFRLNFPHRGMLTEEHYDKLKWGRVHLSKAEFAELVDQVRDTLNPHPAGQTSFNVPYENGIRLEGLQHKYRNTVLYFPSHSQTCHAYCTFCFRWPQFISNAELKFQSKEIDSLIRYLNYNPQITDVLLTGGDPMVMGPQILSRYIDALLQVKSLRNIRIGTKSLTFWPFKFTAEEGYKDVLQILRKVTESGKHLAIMSHFNHPAELKPDIVVEAIKNLRSTGAEIRTQAPLLRTINNKSEIWAEMWERQVQLGLIPYYMFLPRDTGAQHHFAEDLRTALHIYKNAIQKLSGICRTAKGPVMSALHGKIELLDCVDDVFYLRYLQHRDPGLAYKVFKGREIINNPKWFSDLATIDKYEERYFEHARNLEVTV</sequence>